<dbReference type="PANTHER" id="PTHR31200">
    <property type="entry name" value="INO80 COMPLEX SUBUNIT C"/>
    <property type="match status" value="1"/>
</dbReference>
<evidence type="ECO:0000256" key="1">
    <source>
        <dbReference type="ARBA" id="ARBA00004123"/>
    </source>
</evidence>
<comment type="subcellular location">
    <subcellularLocation>
        <location evidence="1">Nucleus</location>
    </subcellularLocation>
</comment>
<evidence type="ECO:0000313" key="8">
    <source>
        <dbReference type="Proteomes" id="UP000006310"/>
    </source>
</evidence>
<evidence type="ECO:0000256" key="5">
    <source>
        <dbReference type="SAM" id="MobiDB-lite"/>
    </source>
</evidence>
<keyword evidence="3" id="KW-0804">Transcription</keyword>
<evidence type="ECO:0000259" key="6">
    <source>
        <dbReference type="SMART" id="SM00993"/>
    </source>
</evidence>
<protein>
    <recommendedName>
        <fullName evidence="6">Vps72/YL1 C-terminal domain-containing protein</fullName>
    </recommendedName>
</protein>
<dbReference type="InterPro" id="IPR029525">
    <property type="entry name" value="INO80C/Ies6"/>
</dbReference>
<keyword evidence="2" id="KW-0805">Transcription regulation</keyword>
<dbReference type="GO" id="GO:0006338">
    <property type="term" value="P:chromatin remodeling"/>
    <property type="evidence" value="ECO:0007669"/>
    <property type="project" value="EnsemblFungi"/>
</dbReference>
<feature type="domain" description="Vps72/YL1 C-terminal" evidence="6">
    <location>
        <begin position="99"/>
        <end position="128"/>
    </location>
</feature>
<dbReference type="Pfam" id="PF08265">
    <property type="entry name" value="YL1_C"/>
    <property type="match status" value="1"/>
</dbReference>
<dbReference type="EMBL" id="HE978320">
    <property type="protein sequence ID" value="CCK71101.1"/>
    <property type="molecule type" value="Genomic_DNA"/>
</dbReference>
<dbReference type="HOGENOM" id="CLU_071116_2_1_1"/>
<dbReference type="KEGG" id="kng:KNAG_0G00440"/>
<feature type="region of interest" description="Disordered" evidence="5">
    <location>
        <begin position="19"/>
        <end position="44"/>
    </location>
</feature>
<dbReference type="PANTHER" id="PTHR31200:SF1">
    <property type="entry name" value="INO80 COMPLEX SUBUNIT C"/>
    <property type="match status" value="1"/>
</dbReference>
<dbReference type="GO" id="GO:0031011">
    <property type="term" value="C:Ino80 complex"/>
    <property type="evidence" value="ECO:0007669"/>
    <property type="project" value="EnsemblFungi"/>
</dbReference>
<keyword evidence="4" id="KW-0539">Nucleus</keyword>
<proteinExistence type="predicted"/>
<dbReference type="AlphaFoldDB" id="J7S8U1"/>
<evidence type="ECO:0000313" key="7">
    <source>
        <dbReference type="EMBL" id="CCK71101.1"/>
    </source>
</evidence>
<dbReference type="SMART" id="SM00993">
    <property type="entry name" value="YL1_C"/>
    <property type="match status" value="1"/>
</dbReference>
<dbReference type="RefSeq" id="XP_022465347.1">
    <property type="nucleotide sequence ID" value="XM_022608898.1"/>
</dbReference>
<dbReference type="eggNOG" id="KOG4137">
    <property type="taxonomic scope" value="Eukaryota"/>
</dbReference>
<evidence type="ECO:0000256" key="4">
    <source>
        <dbReference type="ARBA" id="ARBA00023242"/>
    </source>
</evidence>
<dbReference type="STRING" id="1071383.J7S8U1"/>
<keyword evidence="8" id="KW-1185">Reference proteome</keyword>
<dbReference type="Proteomes" id="UP000006310">
    <property type="component" value="Chromosome 7"/>
</dbReference>
<gene>
    <name evidence="7" type="primary">KNAG0G00440</name>
    <name evidence="7" type="ordered locus">KNAG_0G00440</name>
</gene>
<reference evidence="7 8" key="1">
    <citation type="journal article" date="2011" name="Proc. Natl. Acad. Sci. U.S.A.">
        <title>Evolutionary erosion of yeast sex chromosomes by mating-type switching accidents.</title>
        <authorList>
            <person name="Gordon J.L."/>
            <person name="Armisen D."/>
            <person name="Proux-Wera E."/>
            <person name="Oheigeartaigh S.S."/>
            <person name="Byrne K.P."/>
            <person name="Wolfe K.H."/>
        </authorList>
    </citation>
    <scope>NUCLEOTIDE SEQUENCE [LARGE SCALE GENOMIC DNA]</scope>
    <source>
        <strain evidence="8">ATCC MYA-139 / BCRC 22969 / CBS 8797 / CCRC 22969 / KCTC 17520 / NBRC 10181 / NCYC 3082</strain>
    </source>
</reference>
<reference evidence="8" key="2">
    <citation type="submission" date="2012-08" db="EMBL/GenBank/DDBJ databases">
        <title>Genome sequence of Kazachstania naganishii.</title>
        <authorList>
            <person name="Gordon J.L."/>
            <person name="Armisen D."/>
            <person name="Proux-Wera E."/>
            <person name="OhEigeartaigh S.S."/>
            <person name="Byrne K.P."/>
            <person name="Wolfe K.H."/>
        </authorList>
    </citation>
    <scope>NUCLEOTIDE SEQUENCE [LARGE SCALE GENOMIC DNA]</scope>
    <source>
        <strain evidence="8">ATCC MYA-139 / BCRC 22969 / CBS 8797 / CCRC 22969 / KCTC 17520 / NBRC 10181 / NCYC 3082</strain>
    </source>
</reference>
<name>J7S8U1_HUIN7</name>
<organism evidence="7 8">
    <name type="scientific">Huiozyma naganishii (strain ATCC MYA-139 / BCRC 22969 / CBS 8797 / KCTC 17520 / NBRC 10181 / NCYC 3082 / Yp74L-3)</name>
    <name type="common">Yeast</name>
    <name type="synonym">Kazachstania naganishii</name>
    <dbReference type="NCBI Taxonomy" id="1071383"/>
    <lineage>
        <taxon>Eukaryota</taxon>
        <taxon>Fungi</taxon>
        <taxon>Dikarya</taxon>
        <taxon>Ascomycota</taxon>
        <taxon>Saccharomycotina</taxon>
        <taxon>Saccharomycetes</taxon>
        <taxon>Saccharomycetales</taxon>
        <taxon>Saccharomycetaceae</taxon>
        <taxon>Huiozyma</taxon>
    </lineage>
</organism>
<evidence type="ECO:0000256" key="3">
    <source>
        <dbReference type="ARBA" id="ARBA00023163"/>
    </source>
</evidence>
<dbReference type="GeneID" id="34526825"/>
<dbReference type="OMA" id="VIKPMAP"/>
<dbReference type="OrthoDB" id="49520at2759"/>
<dbReference type="InterPro" id="IPR013272">
    <property type="entry name" value="Vps72/YL1_C"/>
</dbReference>
<sequence length="151" mass="17197">MSTNDQRLEYLRQVAAPNEIPVPSPYKKPQLQHAAGAPKKRGFRRHKNARQLVSEELRRINAALEASVVGEPPNERKKLRVRVSHFSVDAPPSIRPTKRYCDITGLAANYKSPTNNLRYYNAEIYQMVVKPMAPGVDQEYLKLRGANFVLK</sequence>
<evidence type="ECO:0000256" key="2">
    <source>
        <dbReference type="ARBA" id="ARBA00023015"/>
    </source>
</evidence>
<accession>J7S8U1</accession>